<gene>
    <name evidence="1" type="ORF">RGR602_PC01818</name>
</gene>
<name>A0A0B4XHA5_9HYPH</name>
<dbReference type="KEGG" id="rga:RGR602_PC01818"/>
<keyword evidence="1" id="KW-0614">Plasmid</keyword>
<evidence type="ECO:0000313" key="1">
    <source>
        <dbReference type="EMBL" id="AJD45842.1"/>
    </source>
</evidence>
<dbReference type="AlphaFoldDB" id="A0A0B4XHA5"/>
<geneLocation type="plasmid" evidence="1 2">
    <name>pRgalR602c</name>
</geneLocation>
<dbReference type="HOGENOM" id="CLU_2587260_0_0_5"/>
<sequence length="80" mass="8277">MGVLLPGEITFGTAVAALCRQRSAAYQWSAAGDRSILAAIAVVPLYRAALSTAFLSNAERGSDDLAIADVGGAPETLNRR</sequence>
<reference evidence="1 2" key="1">
    <citation type="submission" date="2013-11" db="EMBL/GenBank/DDBJ databases">
        <title>Complete genome sequence of Rhizobium gallicum bv. gallicum R602.</title>
        <authorList>
            <person name="Bustos P."/>
            <person name="Santamaria R.I."/>
            <person name="Lozano L."/>
            <person name="Acosta J.L."/>
            <person name="Ormeno-Orrillo E."/>
            <person name="Rogel M.A."/>
            <person name="Romero D."/>
            <person name="Cevallos M.A."/>
            <person name="Martinez-Romero E."/>
            <person name="Gonzalez V."/>
        </authorList>
    </citation>
    <scope>NUCLEOTIDE SEQUENCE [LARGE SCALE GENOMIC DNA]</scope>
    <source>
        <strain evidence="1 2">R602</strain>
        <plasmid evidence="1 2">pRgalR602c</plasmid>
    </source>
</reference>
<dbReference type="Proteomes" id="UP000031368">
    <property type="component" value="Plasmid pRgalR602c"/>
</dbReference>
<accession>A0A0B4XHA5</accession>
<dbReference type="EMBL" id="CP006880">
    <property type="protein sequence ID" value="AJD45842.1"/>
    <property type="molecule type" value="Genomic_DNA"/>
</dbReference>
<protein>
    <submittedName>
        <fullName evidence="1">Uncharacterized protein</fullName>
    </submittedName>
</protein>
<evidence type="ECO:0000313" key="2">
    <source>
        <dbReference type="Proteomes" id="UP000031368"/>
    </source>
</evidence>
<organism evidence="1 2">
    <name type="scientific">Rhizobium gallicum bv. gallicum R602sp</name>
    <dbReference type="NCBI Taxonomy" id="1041138"/>
    <lineage>
        <taxon>Bacteria</taxon>
        <taxon>Pseudomonadati</taxon>
        <taxon>Pseudomonadota</taxon>
        <taxon>Alphaproteobacteria</taxon>
        <taxon>Hyphomicrobiales</taxon>
        <taxon>Rhizobiaceae</taxon>
        <taxon>Rhizobium/Agrobacterium group</taxon>
        <taxon>Rhizobium</taxon>
    </lineage>
</organism>
<proteinExistence type="predicted"/>
<keyword evidence="2" id="KW-1185">Reference proteome</keyword>